<name>A0ABM4BAJ4_HYDVU</name>
<accession>A0ABM4BAJ4</accession>
<dbReference type="GeneID" id="136076511"/>
<sequence>MSYSLVSLVEKNKKVVDAVVPSHWIKDDRVFWPEGAYVERSAKNLDELDETWPSYKLVKVKFTADDYEWCKDVEMSTTEHDSDAEPVISQETANKITQKIYLPKPFTKSMENKTKSKTKRSKSVHEIVDLPISSINSLKRKLSHTAELNIIPNVMGSSSSSRPLQPETAKDLAGSCKRMYPLPDAEFQRKVMFQLAEIKNLLIDRTAHFSNDAEEIFKQCKSSDELIILEKIIADGDIQYRTFVKHLSSVGGKNPANVIKNILLTLTTDNVLSEYSMNGLKKKKIFKELVNLCNAITDAVFKSYKNVTKAEVMQLIGTIIKHSSERLKRKSSNIN</sequence>
<reference evidence="3" key="2">
    <citation type="submission" date="2025-08" db="UniProtKB">
        <authorList>
            <consortium name="RefSeq"/>
        </authorList>
    </citation>
    <scope>IDENTIFICATION</scope>
</reference>
<evidence type="ECO:0000313" key="3">
    <source>
        <dbReference type="RefSeq" id="XP_065645938.1"/>
    </source>
</evidence>
<dbReference type="Pfam" id="PF16064">
    <property type="entry name" value="DUF4806"/>
    <property type="match status" value="1"/>
</dbReference>
<keyword evidence="2" id="KW-1185">Reference proteome</keyword>
<evidence type="ECO:0000313" key="2">
    <source>
        <dbReference type="Proteomes" id="UP001652625"/>
    </source>
</evidence>
<dbReference type="RefSeq" id="XP_065645938.1">
    <property type="nucleotide sequence ID" value="XM_065789866.1"/>
</dbReference>
<protein>
    <submittedName>
        <fullName evidence="3">Uncharacterized protein LOC136076511</fullName>
    </submittedName>
</protein>
<evidence type="ECO:0000259" key="1">
    <source>
        <dbReference type="Pfam" id="PF16064"/>
    </source>
</evidence>
<gene>
    <name evidence="3" type="primary">LOC136076511</name>
</gene>
<reference evidence="2" key="1">
    <citation type="submission" date="2025-05" db="UniProtKB">
        <authorList>
            <consortium name="RefSeq"/>
        </authorList>
    </citation>
    <scope>NUCLEOTIDE SEQUENCE [LARGE SCALE GENOMIC DNA]</scope>
</reference>
<dbReference type="Proteomes" id="UP001652625">
    <property type="component" value="Chromosome 02"/>
</dbReference>
<dbReference type="InterPro" id="IPR032071">
    <property type="entry name" value="DUF4806"/>
</dbReference>
<feature type="domain" description="DUF4806" evidence="1">
    <location>
        <begin position="221"/>
        <end position="299"/>
    </location>
</feature>
<organism evidence="2 3">
    <name type="scientific">Hydra vulgaris</name>
    <name type="common">Hydra</name>
    <name type="synonym">Hydra attenuata</name>
    <dbReference type="NCBI Taxonomy" id="6087"/>
    <lineage>
        <taxon>Eukaryota</taxon>
        <taxon>Metazoa</taxon>
        <taxon>Cnidaria</taxon>
        <taxon>Hydrozoa</taxon>
        <taxon>Hydroidolina</taxon>
        <taxon>Anthoathecata</taxon>
        <taxon>Aplanulata</taxon>
        <taxon>Hydridae</taxon>
        <taxon>Hydra</taxon>
    </lineage>
</organism>
<proteinExistence type="predicted"/>